<gene>
    <name evidence="1" type="ORF">KCH_49680</name>
</gene>
<proteinExistence type="predicted"/>
<organism evidence="1 2">
    <name type="scientific">Kitasatospora cheerisanensis KCTC 2395</name>
    <dbReference type="NCBI Taxonomy" id="1348663"/>
    <lineage>
        <taxon>Bacteria</taxon>
        <taxon>Bacillati</taxon>
        <taxon>Actinomycetota</taxon>
        <taxon>Actinomycetes</taxon>
        <taxon>Kitasatosporales</taxon>
        <taxon>Streptomycetaceae</taxon>
        <taxon>Kitasatospora</taxon>
    </lineage>
</organism>
<evidence type="ECO:0000313" key="2">
    <source>
        <dbReference type="Proteomes" id="UP000027178"/>
    </source>
</evidence>
<dbReference type="EMBL" id="JNBY01000095">
    <property type="protein sequence ID" value="KDN83486.1"/>
    <property type="molecule type" value="Genomic_DNA"/>
</dbReference>
<reference evidence="1 2" key="1">
    <citation type="submission" date="2014-05" db="EMBL/GenBank/DDBJ databases">
        <title>Draft Genome Sequence of Kitasatospora cheerisanensis KCTC 2395.</title>
        <authorList>
            <person name="Nam D.H."/>
        </authorList>
    </citation>
    <scope>NUCLEOTIDE SEQUENCE [LARGE SCALE GENOMIC DNA]</scope>
    <source>
        <strain evidence="1 2">KCTC 2395</strain>
    </source>
</reference>
<dbReference type="Proteomes" id="UP000027178">
    <property type="component" value="Unassembled WGS sequence"/>
</dbReference>
<protein>
    <submittedName>
        <fullName evidence="1">Uncharacterized protein</fullName>
    </submittedName>
</protein>
<dbReference type="AlphaFoldDB" id="A0A066YZH1"/>
<evidence type="ECO:0000313" key="1">
    <source>
        <dbReference type="EMBL" id="KDN83486.1"/>
    </source>
</evidence>
<accession>A0A066YZH1</accession>
<comment type="caution">
    <text evidence="1">The sequence shown here is derived from an EMBL/GenBank/DDBJ whole genome shotgun (WGS) entry which is preliminary data.</text>
</comment>
<dbReference type="OrthoDB" id="3871273at2"/>
<dbReference type="PATRIC" id="fig|1348663.4.peg.4804"/>
<name>A0A066YZH1_9ACTN</name>
<dbReference type="HOGENOM" id="CLU_2105716_0_0_11"/>
<dbReference type="RefSeq" id="WP_035865995.1">
    <property type="nucleotide sequence ID" value="NZ_KK853997.1"/>
</dbReference>
<keyword evidence="2" id="KW-1185">Reference proteome</keyword>
<sequence>MALVIGRIEPGFLDGHPENGTLVPLPPQHGGAVGWDGVYLSFGCDFADARLRVAVWNDASRTWRVSSIDLKSAGPRVNVAIQDGDSKVSVGRVKTGAGDTGTCPIGYLLETTLKA</sequence>